<name>A0AAE3U3Q6_9HYPH</name>
<comment type="caution">
    <text evidence="6">The sequence shown here is derived from an EMBL/GenBank/DDBJ whole genome shotgun (WGS) entry which is preliminary data.</text>
</comment>
<comment type="subcellular location">
    <subcellularLocation>
        <location evidence="1">Membrane</location>
        <topology evidence="1">Multi-pass membrane protein</topology>
    </subcellularLocation>
</comment>
<sequence length="138" mass="14609">MRKLIGRTISAAVVAILLLDASINLFAPHLLQNEMNAVQFPAELAPVLAMIMVICAVLHALPRTSFVGAILITGFFGGAICIHLRAGELLSPAQLISFALGAAAWGGLCLRDQRLQELVLCRALPGGAALEKIDRSIL</sequence>
<dbReference type="RefSeq" id="WP_311789040.1">
    <property type="nucleotide sequence ID" value="NZ_JALDYY010000022.1"/>
</dbReference>
<dbReference type="AlphaFoldDB" id="A0AAE3U3Q6"/>
<evidence type="ECO:0000256" key="5">
    <source>
        <dbReference type="SAM" id="Phobius"/>
    </source>
</evidence>
<dbReference type="EMBL" id="JALDYZ010000003">
    <property type="protein sequence ID" value="MDI7922199.1"/>
    <property type="molecule type" value="Genomic_DNA"/>
</dbReference>
<reference evidence="6" key="1">
    <citation type="submission" date="2022-03" db="EMBL/GenBank/DDBJ databases">
        <title>Fererhizobium litorale gen. nov., sp. nov., isolated from sandy sediments of the Sea of Japan seashore.</title>
        <authorList>
            <person name="Romanenko L."/>
            <person name="Kurilenko V."/>
            <person name="Otstavnykh N."/>
            <person name="Svetashev V."/>
            <person name="Tekutyeva L."/>
            <person name="Isaeva M."/>
            <person name="Mikhailov V."/>
        </authorList>
    </citation>
    <scope>NUCLEOTIDE SEQUENCE</scope>
    <source>
        <strain evidence="6">KMM 9576</strain>
    </source>
</reference>
<keyword evidence="2 5" id="KW-0812">Transmembrane</keyword>
<proteinExistence type="predicted"/>
<feature type="transmembrane region" description="Helical" evidence="5">
    <location>
        <begin position="44"/>
        <end position="61"/>
    </location>
</feature>
<gene>
    <name evidence="6" type="ORF">MRS75_08885</name>
</gene>
<evidence type="ECO:0000256" key="1">
    <source>
        <dbReference type="ARBA" id="ARBA00004141"/>
    </source>
</evidence>
<protein>
    <submittedName>
        <fullName evidence="6">DoxX family protein</fullName>
    </submittedName>
</protein>
<keyword evidence="7" id="KW-1185">Reference proteome</keyword>
<feature type="transmembrane region" description="Helical" evidence="5">
    <location>
        <begin position="92"/>
        <end position="110"/>
    </location>
</feature>
<dbReference type="Proteomes" id="UP001161580">
    <property type="component" value="Unassembled WGS sequence"/>
</dbReference>
<evidence type="ECO:0000313" key="7">
    <source>
        <dbReference type="Proteomes" id="UP001161580"/>
    </source>
</evidence>
<dbReference type="Pfam" id="PF13564">
    <property type="entry name" value="DoxX_2"/>
    <property type="match status" value="1"/>
</dbReference>
<organism evidence="6 7">
    <name type="scientific">Ferirhizobium litorale</name>
    <dbReference type="NCBI Taxonomy" id="2927786"/>
    <lineage>
        <taxon>Bacteria</taxon>
        <taxon>Pseudomonadati</taxon>
        <taxon>Pseudomonadota</taxon>
        <taxon>Alphaproteobacteria</taxon>
        <taxon>Hyphomicrobiales</taxon>
        <taxon>Rhizobiaceae</taxon>
        <taxon>Ferirhizobium</taxon>
    </lineage>
</organism>
<keyword evidence="3 5" id="KW-1133">Transmembrane helix</keyword>
<dbReference type="GO" id="GO:0016020">
    <property type="term" value="C:membrane"/>
    <property type="evidence" value="ECO:0007669"/>
    <property type="project" value="UniProtKB-SubCell"/>
</dbReference>
<evidence type="ECO:0000256" key="2">
    <source>
        <dbReference type="ARBA" id="ARBA00022692"/>
    </source>
</evidence>
<evidence type="ECO:0000313" key="6">
    <source>
        <dbReference type="EMBL" id="MDI7922199.1"/>
    </source>
</evidence>
<accession>A0AAE3U3Q6</accession>
<keyword evidence="4 5" id="KW-0472">Membrane</keyword>
<feature type="transmembrane region" description="Helical" evidence="5">
    <location>
        <begin position="66"/>
        <end position="86"/>
    </location>
</feature>
<evidence type="ECO:0000256" key="3">
    <source>
        <dbReference type="ARBA" id="ARBA00022989"/>
    </source>
</evidence>
<dbReference type="InterPro" id="IPR032808">
    <property type="entry name" value="DoxX"/>
</dbReference>
<evidence type="ECO:0000256" key="4">
    <source>
        <dbReference type="ARBA" id="ARBA00023136"/>
    </source>
</evidence>